<dbReference type="GO" id="GO:0003919">
    <property type="term" value="F:FMN adenylyltransferase activity"/>
    <property type="evidence" value="ECO:0007669"/>
    <property type="project" value="UniProtKB-UniRule"/>
</dbReference>
<comment type="catalytic activity">
    <reaction evidence="13 15">
        <text>riboflavin + ATP = FMN + ADP + H(+)</text>
        <dbReference type="Rhea" id="RHEA:14357"/>
        <dbReference type="ChEBI" id="CHEBI:15378"/>
        <dbReference type="ChEBI" id="CHEBI:30616"/>
        <dbReference type="ChEBI" id="CHEBI:57986"/>
        <dbReference type="ChEBI" id="CHEBI:58210"/>
        <dbReference type="ChEBI" id="CHEBI:456216"/>
        <dbReference type="EC" id="2.7.1.26"/>
    </reaction>
</comment>
<comment type="pathway">
    <text evidence="3 15">Cofactor biosynthesis; FMN biosynthesis; FMN from riboflavin (ATP route): step 1/1.</text>
</comment>
<dbReference type="Pfam" id="PF01687">
    <property type="entry name" value="Flavokinase"/>
    <property type="match status" value="1"/>
</dbReference>
<dbReference type="EC" id="2.7.7.2" evidence="15"/>
<keyword evidence="9 15" id="KW-0418">Kinase</keyword>
<dbReference type="AlphaFoldDB" id="A0AAD1CMN0"/>
<sequence>MKIYSFIDEFSSFLPCVFTLGFFDGVHIGHKKIIQNLIFRAKGEYCTVLLTFNPHPKEVLIPKKNILYLNTLPERIHHLKKTGIEHLIIHPFTKKFSKLSIQDFFQKILFSNMKIKKIITGYDSHLGKNRDGTFHQLKKISKSYGIKIYKVNPYKYKKKIISSTNIRKSLLIGNIEWANNALGYLYNLSGYVIKGEGIGKTLDFPTANIQLNENKLIPKKGVYAVKVNIFNFFYNKGMMNIGICPTVNKKNKKIKIEVHIFDFYQEIYGKKIDIFIIKRIREEKKFSTLYDLKRQIKKDQIKIEYFFSKK</sequence>
<evidence type="ECO:0000256" key="1">
    <source>
        <dbReference type="ARBA" id="ARBA00002121"/>
    </source>
</evidence>
<dbReference type="SUPFAM" id="SSF82114">
    <property type="entry name" value="Riboflavin kinase-like"/>
    <property type="match status" value="1"/>
</dbReference>
<keyword evidence="8 15" id="KW-0547">Nucleotide-binding</keyword>
<comment type="similarity">
    <text evidence="15">Belongs to the ribF family.</text>
</comment>
<dbReference type="Gene3D" id="2.40.30.30">
    <property type="entry name" value="Riboflavin kinase-like"/>
    <property type="match status" value="1"/>
</dbReference>
<proteinExistence type="inferred from homology"/>
<comment type="pathway">
    <text evidence="2 15">Cofactor biosynthesis; FAD biosynthesis; FAD from FMN: step 1/1.</text>
</comment>
<evidence type="ECO:0000256" key="2">
    <source>
        <dbReference type="ARBA" id="ARBA00004726"/>
    </source>
</evidence>
<dbReference type="InterPro" id="IPR023465">
    <property type="entry name" value="Riboflavin_kinase_dom_sf"/>
</dbReference>
<evidence type="ECO:0000256" key="12">
    <source>
        <dbReference type="ARBA" id="ARBA00023268"/>
    </source>
</evidence>
<evidence type="ECO:0000256" key="3">
    <source>
        <dbReference type="ARBA" id="ARBA00005201"/>
    </source>
</evidence>
<dbReference type="EMBL" id="AP014610">
    <property type="protein sequence ID" value="BBA18016.1"/>
    <property type="molecule type" value="Genomic_DNA"/>
</dbReference>
<evidence type="ECO:0000256" key="10">
    <source>
        <dbReference type="ARBA" id="ARBA00022827"/>
    </source>
</evidence>
<dbReference type="PANTHER" id="PTHR22749:SF6">
    <property type="entry name" value="RIBOFLAVIN KINASE"/>
    <property type="match status" value="1"/>
</dbReference>
<reference evidence="17 18" key="1">
    <citation type="submission" date="2014-06" db="EMBL/GenBank/DDBJ databases">
        <title>Genome sequence of the intracellular symbiont Blattabacterium cuenoti, strain CPU2 from the wood feeding cockroach Cryptocercus punctulatus.</title>
        <authorList>
            <person name="Kinjo Y."/>
            <person name="Ohkuma M."/>
            <person name="Tokuda G."/>
        </authorList>
    </citation>
    <scope>NUCLEOTIDE SEQUENCE [LARGE SCALE GENOMIC DNA]</scope>
    <source>
        <strain evidence="17 18">CPU2</strain>
    </source>
</reference>
<keyword evidence="12" id="KW-0511">Multifunctional enzyme</keyword>
<dbReference type="Gene3D" id="3.40.50.620">
    <property type="entry name" value="HUPs"/>
    <property type="match status" value="1"/>
</dbReference>
<evidence type="ECO:0000313" key="17">
    <source>
        <dbReference type="EMBL" id="BBA18016.1"/>
    </source>
</evidence>
<dbReference type="GO" id="GO:0009398">
    <property type="term" value="P:FMN biosynthetic process"/>
    <property type="evidence" value="ECO:0007669"/>
    <property type="project" value="UniProtKB-UniRule"/>
</dbReference>
<feature type="domain" description="Riboflavin kinase" evidence="16">
    <location>
        <begin position="181"/>
        <end position="308"/>
    </location>
</feature>
<evidence type="ECO:0000256" key="9">
    <source>
        <dbReference type="ARBA" id="ARBA00022777"/>
    </source>
</evidence>
<evidence type="ECO:0000256" key="11">
    <source>
        <dbReference type="ARBA" id="ARBA00022840"/>
    </source>
</evidence>
<dbReference type="SMART" id="SM00904">
    <property type="entry name" value="Flavokinase"/>
    <property type="match status" value="1"/>
</dbReference>
<dbReference type="PIRSF" id="PIRSF004491">
    <property type="entry name" value="FAD_Synth"/>
    <property type="match status" value="1"/>
</dbReference>
<dbReference type="GeneID" id="66556529"/>
<name>A0AAD1CMN0_9FLAO</name>
<dbReference type="RefSeq" id="WP_110548526.1">
    <property type="nucleotide sequence ID" value="NZ_AP014610.1"/>
</dbReference>
<evidence type="ECO:0000256" key="15">
    <source>
        <dbReference type="PIRNR" id="PIRNR004491"/>
    </source>
</evidence>
<evidence type="ECO:0000256" key="5">
    <source>
        <dbReference type="ARBA" id="ARBA00022643"/>
    </source>
</evidence>
<dbReference type="InterPro" id="IPR015865">
    <property type="entry name" value="Riboflavin_kinase_bac/euk"/>
</dbReference>
<evidence type="ECO:0000256" key="6">
    <source>
        <dbReference type="ARBA" id="ARBA00022679"/>
    </source>
</evidence>
<evidence type="ECO:0000256" key="4">
    <source>
        <dbReference type="ARBA" id="ARBA00022630"/>
    </source>
</evidence>
<keyword evidence="10 15" id="KW-0274">FAD</keyword>
<comment type="catalytic activity">
    <reaction evidence="14 15">
        <text>FMN + ATP + H(+) = FAD + diphosphate</text>
        <dbReference type="Rhea" id="RHEA:17237"/>
        <dbReference type="ChEBI" id="CHEBI:15378"/>
        <dbReference type="ChEBI" id="CHEBI:30616"/>
        <dbReference type="ChEBI" id="CHEBI:33019"/>
        <dbReference type="ChEBI" id="CHEBI:57692"/>
        <dbReference type="ChEBI" id="CHEBI:58210"/>
        <dbReference type="EC" id="2.7.7.2"/>
    </reaction>
</comment>
<dbReference type="EC" id="2.7.1.26" evidence="15"/>
<organism evidence="17 18">
    <name type="scientific">Blattabacterium punctulatus CPU2</name>
    <dbReference type="NCBI Taxonomy" id="1457032"/>
    <lineage>
        <taxon>Bacteria</taxon>
        <taxon>Pseudomonadati</taxon>
        <taxon>Bacteroidota</taxon>
        <taxon>Flavobacteriia</taxon>
        <taxon>Flavobacteriales</taxon>
        <taxon>Blattabacteriaceae</taxon>
        <taxon>Blattabacterium</taxon>
    </lineage>
</organism>
<dbReference type="InterPro" id="IPR002606">
    <property type="entry name" value="Riboflavin_kinase_bac"/>
</dbReference>
<evidence type="ECO:0000256" key="8">
    <source>
        <dbReference type="ARBA" id="ARBA00022741"/>
    </source>
</evidence>
<comment type="function">
    <text evidence="1">Catalyzes the phosphorylation of riboflavin to FMN followed by the adenylation of FMN to FAD.</text>
</comment>
<keyword evidence="11 15" id="KW-0067">ATP-binding</keyword>
<dbReference type="NCBIfam" id="TIGR00083">
    <property type="entry name" value="ribF"/>
    <property type="match status" value="1"/>
</dbReference>
<dbReference type="GO" id="GO:0005524">
    <property type="term" value="F:ATP binding"/>
    <property type="evidence" value="ECO:0007669"/>
    <property type="project" value="UniProtKB-UniRule"/>
</dbReference>
<keyword evidence="5 15" id="KW-0288">FMN</keyword>
<dbReference type="GO" id="GO:0008531">
    <property type="term" value="F:riboflavin kinase activity"/>
    <property type="evidence" value="ECO:0007669"/>
    <property type="project" value="UniProtKB-UniRule"/>
</dbReference>
<evidence type="ECO:0000259" key="16">
    <source>
        <dbReference type="SMART" id="SM00904"/>
    </source>
</evidence>
<dbReference type="PANTHER" id="PTHR22749">
    <property type="entry name" value="RIBOFLAVIN KINASE/FMN ADENYLYLTRANSFERASE"/>
    <property type="match status" value="1"/>
</dbReference>
<dbReference type="NCBIfam" id="NF004162">
    <property type="entry name" value="PRK05627.1-5"/>
    <property type="match status" value="1"/>
</dbReference>
<keyword evidence="4 15" id="KW-0285">Flavoprotein</keyword>
<dbReference type="SUPFAM" id="SSF52374">
    <property type="entry name" value="Nucleotidylyl transferase"/>
    <property type="match status" value="1"/>
</dbReference>
<dbReference type="InterPro" id="IPR015864">
    <property type="entry name" value="FAD_synthase"/>
</dbReference>
<protein>
    <recommendedName>
        <fullName evidence="15">Riboflavin biosynthesis protein</fullName>
    </recommendedName>
    <domain>
        <recommendedName>
            <fullName evidence="15">Riboflavin kinase</fullName>
            <ecNumber evidence="15">2.7.1.26</ecNumber>
        </recommendedName>
        <alternativeName>
            <fullName evidence="15">Flavokinase</fullName>
        </alternativeName>
    </domain>
    <domain>
        <recommendedName>
            <fullName evidence="15">FMN adenylyltransferase</fullName>
            <ecNumber evidence="15">2.7.7.2</ecNumber>
        </recommendedName>
        <alternativeName>
            <fullName evidence="15">FAD pyrophosphorylase</fullName>
        </alternativeName>
        <alternativeName>
            <fullName evidence="15">FAD synthase</fullName>
        </alternativeName>
    </domain>
</protein>
<keyword evidence="6 15" id="KW-0808">Transferase</keyword>
<dbReference type="InterPro" id="IPR014729">
    <property type="entry name" value="Rossmann-like_a/b/a_fold"/>
</dbReference>
<dbReference type="GO" id="GO:0006747">
    <property type="term" value="P:FAD biosynthetic process"/>
    <property type="evidence" value="ECO:0007669"/>
    <property type="project" value="UniProtKB-UniRule"/>
</dbReference>
<evidence type="ECO:0000256" key="7">
    <source>
        <dbReference type="ARBA" id="ARBA00022695"/>
    </source>
</evidence>
<dbReference type="Pfam" id="PF06574">
    <property type="entry name" value="FAD_syn"/>
    <property type="match status" value="1"/>
</dbReference>
<evidence type="ECO:0000256" key="14">
    <source>
        <dbReference type="ARBA" id="ARBA00049494"/>
    </source>
</evidence>
<accession>A0AAD1CMN0</accession>
<gene>
    <name evidence="17" type="primary">ribF</name>
    <name evidence="17" type="ORF">CPU2_539</name>
</gene>
<dbReference type="InterPro" id="IPR023468">
    <property type="entry name" value="Riboflavin_kinase"/>
</dbReference>
<dbReference type="FunFam" id="3.40.50.620:FF:000021">
    <property type="entry name" value="Riboflavin biosynthesis protein"/>
    <property type="match status" value="1"/>
</dbReference>
<evidence type="ECO:0000256" key="13">
    <source>
        <dbReference type="ARBA" id="ARBA00047880"/>
    </source>
</evidence>
<keyword evidence="7 15" id="KW-0548">Nucleotidyltransferase</keyword>
<evidence type="ECO:0000313" key="18">
    <source>
        <dbReference type="Proteomes" id="UP000262607"/>
    </source>
</evidence>
<dbReference type="GO" id="GO:0009231">
    <property type="term" value="P:riboflavin biosynthetic process"/>
    <property type="evidence" value="ECO:0007669"/>
    <property type="project" value="InterPro"/>
</dbReference>
<dbReference type="Proteomes" id="UP000262607">
    <property type="component" value="Chromosome"/>
</dbReference>
<dbReference type="CDD" id="cd02064">
    <property type="entry name" value="FAD_synthetase_N"/>
    <property type="match status" value="1"/>
</dbReference>